<evidence type="ECO:0000313" key="2">
    <source>
        <dbReference type="Proteomes" id="UP000223071"/>
    </source>
</evidence>
<accession>A0A2A9HEA3</accession>
<dbReference type="EMBL" id="PDJQ01000001">
    <property type="protein sequence ID" value="PFG73430.1"/>
    <property type="molecule type" value="Genomic_DNA"/>
</dbReference>
<dbReference type="AlphaFoldDB" id="A0A2A9HEA3"/>
<name>A0A2A9HEA3_TEPT2</name>
<organism evidence="1 2">
    <name type="scientific">Tepidiforma thermophila (strain KCTC 52669 / CGMCC 1.13589 / G233)</name>
    <dbReference type="NCBI Taxonomy" id="2761530"/>
    <lineage>
        <taxon>Bacteria</taxon>
        <taxon>Bacillati</taxon>
        <taxon>Chloroflexota</taxon>
        <taxon>Tepidiformia</taxon>
        <taxon>Tepidiformales</taxon>
        <taxon>Tepidiformaceae</taxon>
        <taxon>Tepidiforma</taxon>
    </lineage>
</organism>
<dbReference type="Proteomes" id="UP000223071">
    <property type="component" value="Unassembled WGS sequence"/>
</dbReference>
<comment type="caution">
    <text evidence="1">The sequence shown here is derived from an EMBL/GenBank/DDBJ whole genome shotgun (WGS) entry which is preliminary data.</text>
</comment>
<gene>
    <name evidence="1" type="ORF">A9A59_0626</name>
</gene>
<sequence>MELRLKDSGRTFATRWRARQILEELPEDDAPEISVALDEIVASPSFLAELYVGLLERYERVILLGLPDHQALAVRVAASMGLGDRVVAAATAGG</sequence>
<protein>
    <submittedName>
        <fullName evidence="1">Uncharacterized protein</fullName>
    </submittedName>
</protein>
<keyword evidence="2" id="KW-1185">Reference proteome</keyword>
<reference evidence="1 2" key="1">
    <citation type="submission" date="2017-09" db="EMBL/GenBank/DDBJ databases">
        <title>Sequencing the genomes of two abundant thermophiles in Great Basin hot springs: Thermocrinis jamiesonii and novel Chloroflexi Thermoflexus hugenholtzii.</title>
        <authorList>
            <person name="Hedlund B."/>
        </authorList>
    </citation>
    <scope>NUCLEOTIDE SEQUENCE [LARGE SCALE GENOMIC DNA]</scope>
    <source>
        <strain evidence="1 2">G233</strain>
    </source>
</reference>
<evidence type="ECO:0000313" key="1">
    <source>
        <dbReference type="EMBL" id="PFG73430.1"/>
    </source>
</evidence>
<dbReference type="RefSeq" id="WP_098502887.1">
    <property type="nucleotide sequence ID" value="NZ_PDJQ01000001.1"/>
</dbReference>
<proteinExistence type="predicted"/>